<comment type="similarity">
    <text evidence="1">Belongs to the protein kinase superfamily. ADCK protein kinase family.</text>
</comment>
<dbReference type="AlphaFoldDB" id="A0A8T3VZ58"/>
<protein>
    <submittedName>
        <fullName evidence="4">AarF/ABC1/UbiB kinase family protein</fullName>
    </submittedName>
</protein>
<reference evidence="4" key="1">
    <citation type="submission" date="2019-04" db="EMBL/GenBank/DDBJ databases">
        <title>Evolution of Biomass-Degrading Anaerobic Consortia Revealed by Metagenomics.</title>
        <authorList>
            <person name="Peng X."/>
        </authorList>
    </citation>
    <scope>NUCLEOTIDE SEQUENCE</scope>
    <source>
        <strain evidence="4">SIG14</strain>
    </source>
</reference>
<proteinExistence type="inferred from homology"/>
<feature type="transmembrane region" description="Helical" evidence="2">
    <location>
        <begin position="505"/>
        <end position="526"/>
    </location>
</feature>
<dbReference type="CDD" id="cd05121">
    <property type="entry name" value="ABC1_ADCK3-like"/>
    <property type="match status" value="1"/>
</dbReference>
<evidence type="ECO:0000313" key="4">
    <source>
        <dbReference type="EMBL" id="MBE6512979.1"/>
    </source>
</evidence>
<keyword evidence="2" id="KW-0812">Transmembrane</keyword>
<dbReference type="InterPro" id="IPR011009">
    <property type="entry name" value="Kinase-like_dom_sf"/>
</dbReference>
<sequence>MIKIFRKYDFDKVLGQTTRNRISPFRSEADNKELLKEDFPERLRLMLQELGTTFIKFGQLLASRPDLVGEKISEELSQLHDENPPVSYEEIKEMIETQLGGDIEELFAEFSQTPLATASIAQVHEAKLHSGEKVAVKVQKANVEEIVETDLSIMKFIANESDRFNTSFKHLNLPAVVHEFERSIHKEMDFDNELMNIKHLNDNFIYNDKIIVPATYPDFSTEKVLTMEYVEGIKLSEVISCDDPEYNKILIADRIVRAYLKQIFLDGFFHADPHPGNIFITEDNAVCFIDFGMMGVLDDEFRQDLAELMIHFSDHNIDGLINQLIRMDILNEKTDLNLLKSDLNDLFSKYYGMELSRFNGIIEDLLFLMQKYDVRLPNEFVLMARGLSMVENIGLRLDPNIDVVELLKPIAKKLMVQRYNPLKMANNAKNSFFAFEHVLRALPSLISKTIYKIEEGEVTVNIEVKHISEITNQLSLAIIIAALLIGSSLVMLIDVGPRFYEMPVLGFVGFTISLALGVFTVLRYFIDF</sequence>
<evidence type="ECO:0000259" key="3">
    <source>
        <dbReference type="PROSITE" id="PS50011"/>
    </source>
</evidence>
<dbReference type="PANTHER" id="PTHR10566">
    <property type="entry name" value="CHAPERONE-ACTIVITY OF BC1 COMPLEX CABC1 -RELATED"/>
    <property type="match status" value="1"/>
</dbReference>
<dbReference type="PANTHER" id="PTHR10566:SF113">
    <property type="entry name" value="PROTEIN ACTIVITY OF BC1 COMPLEX KINASE 7, CHLOROPLASTIC"/>
    <property type="match status" value="1"/>
</dbReference>
<feature type="domain" description="Protein kinase" evidence="3">
    <location>
        <begin position="109"/>
        <end position="433"/>
    </location>
</feature>
<dbReference type="InterPro" id="IPR050154">
    <property type="entry name" value="UbiB_kinase"/>
</dbReference>
<dbReference type="PROSITE" id="PS50011">
    <property type="entry name" value="PROTEIN_KINASE_DOM"/>
    <property type="match status" value="1"/>
</dbReference>
<dbReference type="SUPFAM" id="SSF56112">
    <property type="entry name" value="Protein kinase-like (PK-like)"/>
    <property type="match status" value="1"/>
</dbReference>
<dbReference type="Proteomes" id="UP000732619">
    <property type="component" value="Unassembled WGS sequence"/>
</dbReference>
<evidence type="ECO:0000256" key="2">
    <source>
        <dbReference type="SAM" id="Phobius"/>
    </source>
</evidence>
<dbReference type="InterPro" id="IPR004147">
    <property type="entry name" value="ABC1_dom"/>
</dbReference>
<keyword evidence="4" id="KW-0808">Transferase</keyword>
<comment type="caution">
    <text evidence="4">The sequence shown here is derived from an EMBL/GenBank/DDBJ whole genome shotgun (WGS) entry which is preliminary data.</text>
</comment>
<name>A0A8T3VZ58_METOL</name>
<keyword evidence="2" id="KW-0472">Membrane</keyword>
<organism evidence="4 5">
    <name type="scientific">Methanobrevibacter olleyae</name>
    <dbReference type="NCBI Taxonomy" id="294671"/>
    <lineage>
        <taxon>Archaea</taxon>
        <taxon>Methanobacteriati</taxon>
        <taxon>Methanobacteriota</taxon>
        <taxon>Methanomada group</taxon>
        <taxon>Methanobacteria</taxon>
        <taxon>Methanobacteriales</taxon>
        <taxon>Methanobacteriaceae</taxon>
        <taxon>Methanobrevibacter</taxon>
    </lineage>
</organism>
<dbReference type="InterPro" id="IPR000719">
    <property type="entry name" value="Prot_kinase_dom"/>
</dbReference>
<dbReference type="GO" id="GO:0005524">
    <property type="term" value="F:ATP binding"/>
    <property type="evidence" value="ECO:0007669"/>
    <property type="project" value="InterPro"/>
</dbReference>
<dbReference type="EMBL" id="SUTG01000040">
    <property type="protein sequence ID" value="MBE6512979.1"/>
    <property type="molecule type" value="Genomic_DNA"/>
</dbReference>
<feature type="transmembrane region" description="Helical" evidence="2">
    <location>
        <begin position="474"/>
        <end position="493"/>
    </location>
</feature>
<evidence type="ECO:0000313" key="5">
    <source>
        <dbReference type="Proteomes" id="UP000732619"/>
    </source>
</evidence>
<keyword evidence="4" id="KW-0418">Kinase</keyword>
<accession>A0A8T3VZ58</accession>
<dbReference type="Pfam" id="PF03109">
    <property type="entry name" value="ABC1"/>
    <property type="match status" value="1"/>
</dbReference>
<gene>
    <name evidence="4" type="ORF">E7Z75_07575</name>
</gene>
<keyword evidence="2" id="KW-1133">Transmembrane helix</keyword>
<dbReference type="GO" id="GO:0004672">
    <property type="term" value="F:protein kinase activity"/>
    <property type="evidence" value="ECO:0007669"/>
    <property type="project" value="InterPro"/>
</dbReference>
<dbReference type="Gene3D" id="1.10.510.10">
    <property type="entry name" value="Transferase(Phosphotransferase) domain 1"/>
    <property type="match status" value="1"/>
</dbReference>
<evidence type="ECO:0000256" key="1">
    <source>
        <dbReference type="ARBA" id="ARBA00009670"/>
    </source>
</evidence>